<sequence>MEFFGLPLHPLAVHAAVVLTPIAALLALAYLVPGWRDRLRWPLLVAALVAVASVVVAYLSGSDFRDSERFATATGEFAERLETHEDLGTYLLWWTIAFGVMAVLNTVLHSDRTWVRWLLGVLMAIDALAVLLIVAVTGHSGAEAVWG</sequence>
<evidence type="ECO:0000313" key="3">
    <source>
        <dbReference type="EMBL" id="THV18372.1"/>
    </source>
</evidence>
<gene>
    <name evidence="3" type="ORF">E9934_01710</name>
</gene>
<dbReference type="Proteomes" id="UP000307087">
    <property type="component" value="Unassembled WGS sequence"/>
</dbReference>
<proteinExistence type="predicted"/>
<comment type="caution">
    <text evidence="3">The sequence shown here is derived from an EMBL/GenBank/DDBJ whole genome shotgun (WGS) entry which is preliminary data.</text>
</comment>
<name>A0A4S8NQE5_9ACTN</name>
<evidence type="ECO:0000313" key="4">
    <source>
        <dbReference type="Proteomes" id="UP000307087"/>
    </source>
</evidence>
<feature type="domain" description="DUF2231" evidence="2">
    <location>
        <begin position="5"/>
        <end position="146"/>
    </location>
</feature>
<keyword evidence="1" id="KW-0472">Membrane</keyword>
<dbReference type="RefSeq" id="WP_136561087.1">
    <property type="nucleotide sequence ID" value="NZ_BAABLS010000002.1"/>
</dbReference>
<dbReference type="OrthoDB" id="3830771at2"/>
<keyword evidence="1" id="KW-1133">Transmembrane helix</keyword>
<dbReference type="Pfam" id="PF09990">
    <property type="entry name" value="DUF2231"/>
    <property type="match status" value="1"/>
</dbReference>
<dbReference type="EMBL" id="STGW01000001">
    <property type="protein sequence ID" value="THV18372.1"/>
    <property type="molecule type" value="Genomic_DNA"/>
</dbReference>
<feature type="transmembrane region" description="Helical" evidence="1">
    <location>
        <begin position="39"/>
        <end position="59"/>
    </location>
</feature>
<feature type="transmembrane region" description="Helical" evidence="1">
    <location>
        <begin position="12"/>
        <end position="32"/>
    </location>
</feature>
<accession>A0A4S8NQE5</accession>
<feature type="transmembrane region" description="Helical" evidence="1">
    <location>
        <begin position="90"/>
        <end position="108"/>
    </location>
</feature>
<evidence type="ECO:0000256" key="1">
    <source>
        <dbReference type="SAM" id="Phobius"/>
    </source>
</evidence>
<feature type="transmembrane region" description="Helical" evidence="1">
    <location>
        <begin position="115"/>
        <end position="137"/>
    </location>
</feature>
<evidence type="ECO:0000259" key="2">
    <source>
        <dbReference type="Pfam" id="PF09990"/>
    </source>
</evidence>
<reference evidence="3 4" key="1">
    <citation type="journal article" date="2009" name="Int. J. Syst. Evol. Microbiol.">
        <title>Nocardioides caeni sp. nov., isolated from wastewater.</title>
        <authorList>
            <person name="Yoon J.H."/>
            <person name="Kang S.J."/>
            <person name="Park S."/>
            <person name="Kim W."/>
            <person name="Oh T.K."/>
        </authorList>
    </citation>
    <scope>NUCLEOTIDE SEQUENCE [LARGE SCALE GENOMIC DNA]</scope>
    <source>
        <strain evidence="3 4">DSM 23134</strain>
    </source>
</reference>
<protein>
    <recommendedName>
        <fullName evidence="2">DUF2231 domain-containing protein</fullName>
    </recommendedName>
</protein>
<dbReference type="InterPro" id="IPR019251">
    <property type="entry name" value="DUF2231_TM"/>
</dbReference>
<organism evidence="3 4">
    <name type="scientific">Nocardioides caeni</name>
    <dbReference type="NCBI Taxonomy" id="574700"/>
    <lineage>
        <taxon>Bacteria</taxon>
        <taxon>Bacillati</taxon>
        <taxon>Actinomycetota</taxon>
        <taxon>Actinomycetes</taxon>
        <taxon>Propionibacteriales</taxon>
        <taxon>Nocardioidaceae</taxon>
        <taxon>Nocardioides</taxon>
    </lineage>
</organism>
<dbReference type="AlphaFoldDB" id="A0A4S8NQE5"/>
<keyword evidence="4" id="KW-1185">Reference proteome</keyword>
<keyword evidence="1" id="KW-0812">Transmembrane</keyword>